<dbReference type="PATRIC" id="fig|742818.3.peg.1632"/>
<feature type="transmembrane region" description="Helical" evidence="8">
    <location>
        <begin position="185"/>
        <end position="207"/>
    </location>
</feature>
<dbReference type="SUPFAM" id="SSF144091">
    <property type="entry name" value="Rhomboid-like"/>
    <property type="match status" value="1"/>
</dbReference>
<sequence length="294" mass="30571">MIDDNLQNGPGASSGDAKSAGVGGNNAAAGGNGGSAEGARVVGESRRVIDDAQLKRMMKASKGTFFQRNAYQAVTLALIAINVVVYAVEVFLSGFSFDISSRVLVGMGAMYPPLVQSAADLYRFVTPMFLHLDLMHLAFNMVALYSVGALLEQVLGKANFVLLYFIGGITGNAVSYLVGMADGGMTVSAGASTSVFGLFVATALLGVLHREGREFFAEYSKGMWGVIAANVAYSFLVPGISISGHLGGALGGAIAMLMVPEPGLRVPNAVRIVVAVAWVAFLGWMLVSNGLIFA</sequence>
<keyword evidence="4" id="KW-0378">Hydrolase</keyword>
<evidence type="ECO:0000256" key="2">
    <source>
        <dbReference type="ARBA" id="ARBA00009045"/>
    </source>
</evidence>
<dbReference type="InterPro" id="IPR035952">
    <property type="entry name" value="Rhomboid-like_sf"/>
</dbReference>
<dbReference type="GO" id="GO:0016020">
    <property type="term" value="C:membrane"/>
    <property type="evidence" value="ECO:0007669"/>
    <property type="project" value="UniProtKB-SubCell"/>
</dbReference>
<dbReference type="eggNOG" id="COG0705">
    <property type="taxonomic scope" value="Bacteria"/>
</dbReference>
<feature type="region of interest" description="Disordered" evidence="7">
    <location>
        <begin position="1"/>
        <end position="38"/>
    </location>
</feature>
<dbReference type="GO" id="GO:0004252">
    <property type="term" value="F:serine-type endopeptidase activity"/>
    <property type="evidence" value="ECO:0007669"/>
    <property type="project" value="InterPro"/>
</dbReference>
<dbReference type="InterPro" id="IPR050925">
    <property type="entry name" value="Rhomboid_protease_S54"/>
</dbReference>
<evidence type="ECO:0000313" key="11">
    <source>
        <dbReference type="Proteomes" id="UP000006069"/>
    </source>
</evidence>
<keyword evidence="11" id="KW-1185">Reference proteome</keyword>
<keyword evidence="6 8" id="KW-0472">Membrane</keyword>
<dbReference type="Gene3D" id="1.20.1540.10">
    <property type="entry name" value="Rhomboid-like"/>
    <property type="match status" value="1"/>
</dbReference>
<evidence type="ECO:0000313" key="10">
    <source>
        <dbReference type="EMBL" id="EJZ83343.1"/>
    </source>
</evidence>
<dbReference type="EMBL" id="ADMD01000008">
    <property type="protein sequence ID" value="EJZ83343.1"/>
    <property type="molecule type" value="Genomic_DNA"/>
</dbReference>
<feature type="transmembrane region" description="Helical" evidence="8">
    <location>
        <begin position="158"/>
        <end position="179"/>
    </location>
</feature>
<evidence type="ECO:0000256" key="6">
    <source>
        <dbReference type="ARBA" id="ARBA00023136"/>
    </source>
</evidence>
<dbReference type="AlphaFoldDB" id="K0YJC6"/>
<feature type="compositionally biased region" description="Polar residues" evidence="7">
    <location>
        <begin position="1"/>
        <end position="11"/>
    </location>
</feature>
<proteinExistence type="inferred from homology"/>
<evidence type="ECO:0000259" key="9">
    <source>
        <dbReference type="Pfam" id="PF01694"/>
    </source>
</evidence>
<reference evidence="10 11" key="1">
    <citation type="submission" date="2012-08" db="EMBL/GenBank/DDBJ databases">
        <title>The Genome Sequence of Slackia piriformis YIT 12062.</title>
        <authorList>
            <consortium name="The Broad Institute Genome Sequencing Platform"/>
            <person name="Earl A."/>
            <person name="Ward D."/>
            <person name="Feldgarden M."/>
            <person name="Gevers D."/>
            <person name="Morotomi M."/>
            <person name="Walker B."/>
            <person name="Young S.K."/>
            <person name="Zeng Q."/>
            <person name="Gargeya S."/>
            <person name="Fitzgerald M."/>
            <person name="Haas B."/>
            <person name="Abouelleil A."/>
            <person name="Alvarado L."/>
            <person name="Arachchi H.M."/>
            <person name="Berlin A.M."/>
            <person name="Chapman S.B."/>
            <person name="Goldberg J."/>
            <person name="Griggs A."/>
            <person name="Gujja S."/>
            <person name="Hansen M."/>
            <person name="Howarth C."/>
            <person name="Imamovic A."/>
            <person name="Larimer J."/>
            <person name="McCowen C."/>
            <person name="Montmayeur A."/>
            <person name="Murphy C."/>
            <person name="Neiman D."/>
            <person name="Pearson M."/>
            <person name="Priest M."/>
            <person name="Roberts A."/>
            <person name="Saif S."/>
            <person name="Shea T."/>
            <person name="Sisk P."/>
            <person name="Sykes S."/>
            <person name="Wortman J."/>
            <person name="Nusbaum C."/>
            <person name="Birren B."/>
        </authorList>
    </citation>
    <scope>NUCLEOTIDE SEQUENCE [LARGE SCALE GENOMIC DNA]</scope>
    <source>
        <strain evidence="10 11">YIT 12062</strain>
    </source>
</reference>
<protein>
    <recommendedName>
        <fullName evidence="9">Peptidase S54 rhomboid domain-containing protein</fullName>
    </recommendedName>
</protein>
<feature type="transmembrane region" description="Helical" evidence="8">
    <location>
        <begin position="242"/>
        <end position="260"/>
    </location>
</feature>
<feature type="transmembrane region" description="Helical" evidence="8">
    <location>
        <begin position="69"/>
        <end position="88"/>
    </location>
</feature>
<feature type="transmembrane region" description="Helical" evidence="8">
    <location>
        <begin position="134"/>
        <end position="151"/>
    </location>
</feature>
<organism evidence="10 11">
    <name type="scientific">Slackia piriformis YIT 12062</name>
    <dbReference type="NCBI Taxonomy" id="742818"/>
    <lineage>
        <taxon>Bacteria</taxon>
        <taxon>Bacillati</taxon>
        <taxon>Actinomycetota</taxon>
        <taxon>Coriobacteriia</taxon>
        <taxon>Eggerthellales</taxon>
        <taxon>Eggerthellaceae</taxon>
        <taxon>Slackia</taxon>
    </lineage>
</organism>
<accession>K0YJC6</accession>
<dbReference type="PANTHER" id="PTHR43731:SF14">
    <property type="entry name" value="PRESENILIN-ASSOCIATED RHOMBOID-LIKE PROTEIN, MITOCHONDRIAL"/>
    <property type="match status" value="1"/>
</dbReference>
<dbReference type="InParanoid" id="K0YJC6"/>
<keyword evidence="5 8" id="KW-1133">Transmembrane helix</keyword>
<evidence type="ECO:0000256" key="8">
    <source>
        <dbReference type="SAM" id="Phobius"/>
    </source>
</evidence>
<feature type="domain" description="Peptidase S54 rhomboid" evidence="9">
    <location>
        <begin position="120"/>
        <end position="259"/>
    </location>
</feature>
<dbReference type="HOGENOM" id="CLU_055068_3_2_11"/>
<dbReference type="PANTHER" id="PTHR43731">
    <property type="entry name" value="RHOMBOID PROTEASE"/>
    <property type="match status" value="1"/>
</dbReference>
<dbReference type="FunCoup" id="K0YJC6">
    <property type="interactions" value="165"/>
</dbReference>
<dbReference type="Pfam" id="PF01694">
    <property type="entry name" value="Rhomboid"/>
    <property type="match status" value="1"/>
</dbReference>
<comment type="caution">
    <text evidence="10">The sequence shown here is derived from an EMBL/GenBank/DDBJ whole genome shotgun (WGS) entry which is preliminary data.</text>
</comment>
<dbReference type="InterPro" id="IPR022764">
    <property type="entry name" value="Peptidase_S54_rhomboid_dom"/>
</dbReference>
<feature type="transmembrane region" description="Helical" evidence="8">
    <location>
        <begin position="272"/>
        <end position="293"/>
    </location>
</feature>
<evidence type="ECO:0000256" key="7">
    <source>
        <dbReference type="SAM" id="MobiDB-lite"/>
    </source>
</evidence>
<dbReference type="RefSeq" id="WP_009139739.1">
    <property type="nucleotide sequence ID" value="NZ_JH815198.1"/>
</dbReference>
<evidence type="ECO:0000256" key="4">
    <source>
        <dbReference type="ARBA" id="ARBA00022801"/>
    </source>
</evidence>
<keyword evidence="3 8" id="KW-0812">Transmembrane</keyword>
<dbReference type="Proteomes" id="UP000006069">
    <property type="component" value="Unassembled WGS sequence"/>
</dbReference>
<gene>
    <name evidence="10" type="ORF">HMPREF9451_01546</name>
</gene>
<comment type="similarity">
    <text evidence="2">Belongs to the peptidase S54 family.</text>
</comment>
<comment type="subcellular location">
    <subcellularLocation>
        <location evidence="1">Membrane</location>
        <topology evidence="1">Multi-pass membrane protein</topology>
    </subcellularLocation>
</comment>
<name>K0YJC6_9ACTN</name>
<evidence type="ECO:0000256" key="1">
    <source>
        <dbReference type="ARBA" id="ARBA00004141"/>
    </source>
</evidence>
<evidence type="ECO:0000256" key="5">
    <source>
        <dbReference type="ARBA" id="ARBA00022989"/>
    </source>
</evidence>
<evidence type="ECO:0000256" key="3">
    <source>
        <dbReference type="ARBA" id="ARBA00022692"/>
    </source>
</evidence>